<dbReference type="PANTHER" id="PTHR30237:SF4">
    <property type="entry name" value="LD-CARBOXYPEPTIDASE C-TERMINAL DOMAIN-CONTAINING PROTEIN"/>
    <property type="match status" value="1"/>
</dbReference>
<dbReference type="AlphaFoldDB" id="A0A7G9S1W2"/>
<evidence type="ECO:0000313" key="6">
    <source>
        <dbReference type="Proteomes" id="UP000515928"/>
    </source>
</evidence>
<keyword evidence="2" id="KW-0378">Hydrolase</keyword>
<dbReference type="InterPro" id="IPR027461">
    <property type="entry name" value="Carboxypeptidase_A_C_sf"/>
</dbReference>
<evidence type="ECO:0000259" key="4">
    <source>
        <dbReference type="Pfam" id="PF17676"/>
    </source>
</evidence>
<evidence type="ECO:0000256" key="1">
    <source>
        <dbReference type="ARBA" id="ARBA00010233"/>
    </source>
</evidence>
<evidence type="ECO:0000256" key="2">
    <source>
        <dbReference type="ARBA" id="ARBA00022801"/>
    </source>
</evidence>
<dbReference type="SUPFAM" id="SSF52317">
    <property type="entry name" value="Class I glutamine amidotransferase-like"/>
    <property type="match status" value="1"/>
</dbReference>
<dbReference type="InterPro" id="IPR040921">
    <property type="entry name" value="Peptidase_S66C"/>
</dbReference>
<dbReference type="InterPro" id="IPR003507">
    <property type="entry name" value="S66_fam"/>
</dbReference>
<dbReference type="Pfam" id="PF02016">
    <property type="entry name" value="Peptidase_S66"/>
    <property type="match status" value="1"/>
</dbReference>
<proteinExistence type="inferred from homology"/>
<dbReference type="InterPro" id="IPR040449">
    <property type="entry name" value="Peptidase_S66_N"/>
</dbReference>
<dbReference type="Gene3D" id="3.50.30.60">
    <property type="entry name" value="LD-carboxypeptidase A C-terminal domain-like"/>
    <property type="match status" value="1"/>
</dbReference>
<dbReference type="SUPFAM" id="SSF141986">
    <property type="entry name" value="LD-carboxypeptidase A C-terminal domain-like"/>
    <property type="match status" value="1"/>
</dbReference>
<accession>A0A7G9S1W2</accession>
<gene>
    <name evidence="5" type="ORF">H9L01_08750</name>
</gene>
<dbReference type="InterPro" id="IPR029062">
    <property type="entry name" value="Class_I_gatase-like"/>
</dbReference>
<dbReference type="PIRSF" id="PIRSF028757">
    <property type="entry name" value="LD-carboxypeptidase"/>
    <property type="match status" value="1"/>
</dbReference>
<dbReference type="CDD" id="cd07062">
    <property type="entry name" value="Peptidase_S66_mccF_like"/>
    <property type="match status" value="1"/>
</dbReference>
<keyword evidence="5" id="KW-0645">Protease</keyword>
<evidence type="ECO:0000313" key="5">
    <source>
        <dbReference type="EMBL" id="QNN61837.1"/>
    </source>
</evidence>
<protein>
    <submittedName>
        <fullName evidence="5">LD-carboxypeptidase</fullName>
    </submittedName>
</protein>
<evidence type="ECO:0000259" key="3">
    <source>
        <dbReference type="Pfam" id="PF02016"/>
    </source>
</evidence>
<keyword evidence="5" id="KW-0121">Carboxypeptidase</keyword>
<dbReference type="GO" id="GO:0004180">
    <property type="term" value="F:carboxypeptidase activity"/>
    <property type="evidence" value="ECO:0007669"/>
    <property type="project" value="UniProtKB-KW"/>
</dbReference>
<dbReference type="PANTHER" id="PTHR30237">
    <property type="entry name" value="MURAMOYLTETRAPEPTIDE CARBOXYPEPTIDASE"/>
    <property type="match status" value="1"/>
</dbReference>
<dbReference type="Pfam" id="PF17676">
    <property type="entry name" value="Peptidase_S66C"/>
    <property type="match status" value="1"/>
</dbReference>
<dbReference type="Proteomes" id="UP000515928">
    <property type="component" value="Chromosome"/>
</dbReference>
<sequence length="359" mass="41280">MMKPSPLKKGDRIAIVSLSSGILGEPFCKHQVELGIERLEKLGLIPVFMNNSLRGVSYLEEHPEARAQDLIQAFSDRTIKGVLCAIGGIDTYRTIPYLMNEDFKQLIIDNPKIFTGFSDTTNNHFMFHKLGMVSFYGPNFLNDIAELDDEMLAYTLNEFRRFFGSTFPYQIESSDRWYEERKQFDSSQLGTPRVSHSELRGYDLIRGEGIVEGKLFGGCLESITNMFIGDERYQNIPSIIGRFDLIPHQNELSEMILFLETSEVKATPEQFESMIDVLIENEFLTSVKMILLGKPQDEVFYSEYRTILEQKNALKDIPVIFNFNFGHSYPRTLIPYGIQARFNCSTLKFEIVESYFSSE</sequence>
<reference evidence="5 6" key="1">
    <citation type="submission" date="2020-08" db="EMBL/GenBank/DDBJ databases">
        <title>Genome sequence of Erysipelothrix inopinata DSM 15511T.</title>
        <authorList>
            <person name="Hyun D.-W."/>
            <person name="Bae J.-W."/>
        </authorList>
    </citation>
    <scope>NUCLEOTIDE SEQUENCE [LARGE SCALE GENOMIC DNA]</scope>
    <source>
        <strain evidence="5 6">DSM 15511</strain>
    </source>
</reference>
<dbReference type="InterPro" id="IPR027478">
    <property type="entry name" value="LdcA_N"/>
</dbReference>
<keyword evidence="6" id="KW-1185">Reference proteome</keyword>
<feature type="domain" description="LD-carboxypeptidase C-terminal" evidence="4">
    <location>
        <begin position="212"/>
        <end position="341"/>
    </location>
</feature>
<dbReference type="KEGG" id="eio:H9L01_08750"/>
<name>A0A7G9S1W2_9FIRM</name>
<dbReference type="Gene3D" id="3.40.50.10740">
    <property type="entry name" value="Class I glutamine amidotransferase-like"/>
    <property type="match status" value="1"/>
</dbReference>
<comment type="similarity">
    <text evidence="1">Belongs to the peptidase S66 family.</text>
</comment>
<organism evidence="5 6">
    <name type="scientific">Erysipelothrix inopinata</name>
    <dbReference type="NCBI Taxonomy" id="225084"/>
    <lineage>
        <taxon>Bacteria</taxon>
        <taxon>Bacillati</taxon>
        <taxon>Bacillota</taxon>
        <taxon>Erysipelotrichia</taxon>
        <taxon>Erysipelotrichales</taxon>
        <taxon>Erysipelotrichaceae</taxon>
        <taxon>Erysipelothrix</taxon>
    </lineage>
</organism>
<dbReference type="EMBL" id="CP060715">
    <property type="protein sequence ID" value="QNN61837.1"/>
    <property type="molecule type" value="Genomic_DNA"/>
</dbReference>
<feature type="domain" description="LD-carboxypeptidase N-terminal" evidence="3">
    <location>
        <begin position="13"/>
        <end position="137"/>
    </location>
</feature>